<proteinExistence type="predicted"/>
<evidence type="ECO:0000313" key="4">
    <source>
        <dbReference type="EMBL" id="AOO12892.1"/>
    </source>
</evidence>
<organism evidence="1 7">
    <name type="scientific">Cyanophage S-RIM44</name>
    <dbReference type="NCBI Taxonomy" id="1278485"/>
    <lineage>
        <taxon>Viruses</taxon>
        <taxon>Duplodnaviria</taxon>
        <taxon>Heunggongvirae</taxon>
        <taxon>Uroviricota</taxon>
        <taxon>Caudoviricetes</taxon>
        <taxon>Pantevenvirales</taxon>
        <taxon>Kyanoviridae</taxon>
        <taxon>Vellamovirus</taxon>
        <taxon>Vellamovirus rhodeisland44</taxon>
    </lineage>
</organism>
<evidence type="ECO:0000313" key="3">
    <source>
        <dbReference type="EMBL" id="AOO12427.1"/>
    </source>
</evidence>
<dbReference type="Proteomes" id="UP000225402">
    <property type="component" value="Segment"/>
</dbReference>
<name>A0A127KME5_9CAUD</name>
<dbReference type="EMBL" id="KX349292">
    <property type="protein sequence ID" value="AOO11726.1"/>
    <property type="molecule type" value="Genomic_DNA"/>
</dbReference>
<evidence type="ECO:0000313" key="1">
    <source>
        <dbReference type="EMBL" id="AMO43254.1"/>
    </source>
</evidence>
<dbReference type="Proteomes" id="UP000222561">
    <property type="component" value="Segment"/>
</dbReference>
<dbReference type="Proteomes" id="UP000225478">
    <property type="component" value="Segment"/>
</dbReference>
<evidence type="ECO:0000313" key="2">
    <source>
        <dbReference type="EMBL" id="AOO11726.1"/>
    </source>
</evidence>
<dbReference type="EMBL" id="KX349295">
    <property type="protein sequence ID" value="AOO12427.1"/>
    <property type="molecule type" value="Genomic_DNA"/>
</dbReference>
<protein>
    <submittedName>
        <fullName evidence="1">Baseplate hub subunit</fullName>
    </submittedName>
</protein>
<dbReference type="EMBL" id="KX349297">
    <property type="protein sequence ID" value="AOO12892.1"/>
    <property type="molecule type" value="Genomic_DNA"/>
</dbReference>
<dbReference type="Pfam" id="PF12322">
    <property type="entry name" value="T4_baseplate"/>
    <property type="match status" value="1"/>
</dbReference>
<reference evidence="5 6" key="1">
    <citation type="journal article" date="2016" name="Environ. Microbiol.">
        <title>Genomic diversification of marine cyanophages into stable ecotypes.</title>
        <authorList>
            <person name="Marston M.F."/>
            <person name="Martiny J.B."/>
        </authorList>
    </citation>
    <scope>NUCLEOTIDE SEQUENCE [LARGE SCALE GENOMIC DNA]</scope>
    <source>
        <strain evidence="2">Np_05_0604</strain>
        <strain evidence="3">Sn_08_0709</strain>
        <strain evidence="4">W2_10_0709</strain>
    </source>
</reference>
<reference evidence="1 7" key="2">
    <citation type="submission" date="2016-01" db="EMBL/GenBank/DDBJ databases">
        <title>The genomic content and context of auxiliary metabolic genes in marine cyanophages.</title>
        <authorList>
            <person name="Marston M.F."/>
            <person name="Martiny J.B.H."/>
            <person name="Crummett L.T."/>
        </authorList>
    </citation>
    <scope>NUCLEOTIDE SEQUENCE [LARGE SCALE GENOMIC DNA]</scope>
    <source>
        <strain evidence="1">W2_07_0710</strain>
    </source>
</reference>
<accession>A0A127KME5</accession>
<evidence type="ECO:0000313" key="7">
    <source>
        <dbReference type="Proteomes" id="UP000225786"/>
    </source>
</evidence>
<dbReference type="InterPro" id="IPR024364">
    <property type="entry name" value="Baseplate_phage_T4-like"/>
</dbReference>
<dbReference type="Proteomes" id="UP000225786">
    <property type="component" value="Segment"/>
</dbReference>
<evidence type="ECO:0000313" key="6">
    <source>
        <dbReference type="Proteomes" id="UP000225402"/>
    </source>
</evidence>
<gene>
    <name evidence="2" type="ORF">Np050604_009</name>
    <name evidence="3" type="ORF">Sn080709_009</name>
    <name evidence="4" type="ORF">W2100709_009</name>
    <name evidence="1" type="ORF">W270710_009</name>
</gene>
<dbReference type="EMBL" id="KU594607">
    <property type="protein sequence ID" value="AMO43254.1"/>
    <property type="molecule type" value="Genomic_DNA"/>
</dbReference>
<evidence type="ECO:0000313" key="5">
    <source>
        <dbReference type="Proteomes" id="UP000222561"/>
    </source>
</evidence>
<sequence>MALPSLATPTYETELPSTGKKIKYRPFLVKEEKVLLLATESEDRKEVKDAVKTIVKSCVLSRIKVEDLATFDLEYLFLKIRAASVGEDVTMKITCLDDNETRVDYTLDISDVKVTIPDGHDKKIELTDKVGMIMKYPGLDEFVDLTLLGTDLDDPDKVFQTVARCIEQIYEGEEVYDDSTTTLKEKIQFVESLTQKQFESVKKFFTTMPVLRHDFSVTNPNTGIESSYTLEGLQSFFG</sequence>